<feature type="region of interest" description="Disordered" evidence="1">
    <location>
        <begin position="617"/>
        <end position="640"/>
    </location>
</feature>
<feature type="compositionally biased region" description="Low complexity" evidence="1">
    <location>
        <begin position="68"/>
        <end position="80"/>
    </location>
</feature>
<dbReference type="AlphaFoldDB" id="A0A3P8YTH4"/>
<reference evidence="2" key="4">
    <citation type="submission" date="2025-09" db="UniProtKB">
        <authorList>
            <consortium name="Ensembl"/>
        </authorList>
    </citation>
    <scope>IDENTIFICATION</scope>
</reference>
<evidence type="ECO:0000256" key="1">
    <source>
        <dbReference type="SAM" id="MobiDB-lite"/>
    </source>
</evidence>
<feature type="region of interest" description="Disordered" evidence="1">
    <location>
        <begin position="272"/>
        <end position="321"/>
    </location>
</feature>
<feature type="compositionally biased region" description="Polar residues" evidence="1">
    <location>
        <begin position="546"/>
        <end position="559"/>
    </location>
</feature>
<feature type="region of interest" description="Disordered" evidence="1">
    <location>
        <begin position="62"/>
        <end position="90"/>
    </location>
</feature>
<evidence type="ECO:0000313" key="3">
    <source>
        <dbReference type="Proteomes" id="UP000265140"/>
    </source>
</evidence>
<dbReference type="GeneTree" id="ENSGT00390000017874"/>
<organism evidence="2 3">
    <name type="scientific">Esox lucius</name>
    <name type="common">Northern pike</name>
    <dbReference type="NCBI Taxonomy" id="8010"/>
    <lineage>
        <taxon>Eukaryota</taxon>
        <taxon>Metazoa</taxon>
        <taxon>Chordata</taxon>
        <taxon>Craniata</taxon>
        <taxon>Vertebrata</taxon>
        <taxon>Euteleostomi</taxon>
        <taxon>Actinopterygii</taxon>
        <taxon>Neopterygii</taxon>
        <taxon>Teleostei</taxon>
        <taxon>Protacanthopterygii</taxon>
        <taxon>Esociformes</taxon>
        <taxon>Esocidae</taxon>
        <taxon>Esox</taxon>
    </lineage>
</organism>
<dbReference type="RefSeq" id="XP_010889741.2">
    <property type="nucleotide sequence ID" value="XM_010891439.3"/>
</dbReference>
<protein>
    <recommendedName>
        <fullName evidence="4">Specifically androgen-regulated gene protein</fullName>
    </recommendedName>
</protein>
<feature type="compositionally biased region" description="Low complexity" evidence="1">
    <location>
        <begin position="532"/>
        <end position="541"/>
    </location>
</feature>
<dbReference type="OMA" id="HSEPQSW"/>
<feature type="compositionally biased region" description="Polar residues" evidence="1">
    <location>
        <begin position="666"/>
        <end position="681"/>
    </location>
</feature>
<dbReference type="Pfam" id="PF15385">
    <property type="entry name" value="SARG"/>
    <property type="match status" value="2"/>
</dbReference>
<feature type="region of interest" description="Disordered" evidence="1">
    <location>
        <begin position="385"/>
        <end position="433"/>
    </location>
</feature>
<dbReference type="Bgee" id="ENSELUG00000018775">
    <property type="expression patterns" value="Expressed in pharyngeal gill and 11 other cell types or tissues"/>
</dbReference>
<evidence type="ECO:0000313" key="2">
    <source>
        <dbReference type="Ensembl" id="ENSELUP00000019453.2"/>
    </source>
</evidence>
<proteinExistence type="predicted"/>
<dbReference type="OrthoDB" id="9898538at2759"/>
<name>A0A3P8YTH4_ESOLU</name>
<dbReference type="Ensembl" id="ENSELUT00000029608.3">
    <property type="protein sequence ID" value="ENSELUP00000019453.2"/>
    <property type="gene ID" value="ENSELUG00000018775.3"/>
</dbReference>
<feature type="compositionally biased region" description="Low complexity" evidence="1">
    <location>
        <begin position="504"/>
        <end position="520"/>
    </location>
</feature>
<feature type="region of interest" description="Disordered" evidence="1">
    <location>
        <begin position="453"/>
        <end position="568"/>
    </location>
</feature>
<dbReference type="KEGG" id="els:105022754"/>
<dbReference type="InParanoid" id="A0A3P8YTH4"/>
<reference evidence="3" key="1">
    <citation type="journal article" date="2014" name="PLoS ONE">
        <title>The genome and linkage map of the northern pike (Esox lucius): conserved synteny revealed between the salmonid sister group and the Neoteleostei.</title>
        <authorList>
            <person name="Rondeau E.B."/>
            <person name="Minkley D.R."/>
            <person name="Leong J.S."/>
            <person name="Messmer A.M."/>
            <person name="Jantzen J.R."/>
            <person name="von Schalburg K.R."/>
            <person name="Lemon C."/>
            <person name="Bird N.H."/>
            <person name="Koop B.F."/>
        </authorList>
    </citation>
    <scope>NUCLEOTIDE SEQUENCE</scope>
</reference>
<dbReference type="PANTHER" id="PTHR21555">
    <property type="entry name" value="SPECIFICALLY ANDROGEN-REGULATED GENE PROTEIN"/>
    <property type="match status" value="1"/>
</dbReference>
<dbReference type="GeneID" id="105022754"/>
<accession>A0A3P8YTH4</accession>
<feature type="region of interest" description="Disordered" evidence="1">
    <location>
        <begin position="652"/>
        <end position="686"/>
    </location>
</feature>
<feature type="compositionally biased region" description="Pro residues" evidence="1">
    <location>
        <begin position="521"/>
        <end position="531"/>
    </location>
</feature>
<sequence>MPKSDTWPGCVAMEPLINNDKAGSCDSVVSMNSSYNDDSLEYLSPEERACLMFLESTIESLEMEEDSGLSSDGSDPSNLGTKHGHQSMGQTRLEDVSNLQNHNSGIDQKSFLNAGVPSPHLANGLASMQLKAPGATTPLKDPGATTHLKAPAAAAEFKASRGAARPCALVSEPKATALKPTALAGAVEPKATIVAVQARTPGAVTYPKPQGAVSEPTLPEVGTVPKPLELAADHKPSEPAIHLQVAGLDTARSSATSCLPVDEFMDNMPKGVSVDSKHSKQHAGVPIEQDMKLIPPPSDFRDDEPEKDRPSATELRGPLTYSELEQLRNKVSMKRTSTVFPGAQEAIHSKLPVDLPVKVSADSTPSHLASTISSPQALASTITSPAALEPKSPPAVAPKPKRIPPNIVIKSHKSDSPSGSHQHSPIDRSSTDPQIVRLEALRKLGLLKCDEEDSGTVVSVKPRKAWVPPPPHSPAADRTQAPAHVPNSATTALPPAVPAPASTPAPHTAPGQITTRNTPTVPAPPTTPAPTPHTTQAPTSARAPPFTSTPASTRVSHTTPIPVPAPAEFSDNAKTLAAPPTAPKHIPPLVGFKSASLERSGMGLSSYMAGNTFLKTNQCPSSSVSPGDLRSSRRRPASLGAGKDFVNVLGEASQPQPCHREAQNKLPRSQGISVLISPNSKNGEDRREALKKLGLLRD</sequence>
<reference evidence="2" key="2">
    <citation type="submission" date="2020-02" db="EMBL/GenBank/DDBJ databases">
        <title>Esox lucius (northern pike) genome, fEsoLuc1, primary haplotype.</title>
        <authorList>
            <person name="Myers G."/>
            <person name="Karagic N."/>
            <person name="Meyer A."/>
            <person name="Pippel M."/>
            <person name="Reichard M."/>
            <person name="Winkler S."/>
            <person name="Tracey A."/>
            <person name="Sims Y."/>
            <person name="Howe K."/>
            <person name="Rhie A."/>
            <person name="Formenti G."/>
            <person name="Durbin R."/>
            <person name="Fedrigo O."/>
            <person name="Jarvis E.D."/>
        </authorList>
    </citation>
    <scope>NUCLEOTIDE SEQUENCE [LARGE SCALE GENOMIC DNA]</scope>
</reference>
<keyword evidence="3" id="KW-1185">Reference proteome</keyword>
<evidence type="ECO:0008006" key="4">
    <source>
        <dbReference type="Google" id="ProtNLM"/>
    </source>
</evidence>
<dbReference type="PANTHER" id="PTHR21555:SF0">
    <property type="entry name" value="SPECIFICALLY ANDROGEN-REGULATED GENE PROTEIN"/>
    <property type="match status" value="1"/>
</dbReference>
<dbReference type="InterPro" id="IPR026152">
    <property type="entry name" value="SARG"/>
</dbReference>
<dbReference type="Proteomes" id="UP000265140">
    <property type="component" value="Chromosome 12"/>
</dbReference>
<reference evidence="2" key="3">
    <citation type="submission" date="2025-08" db="UniProtKB">
        <authorList>
            <consortium name="Ensembl"/>
        </authorList>
    </citation>
    <scope>IDENTIFICATION</scope>
</reference>